<dbReference type="Pfam" id="PF13650">
    <property type="entry name" value="Asp_protease_2"/>
    <property type="match status" value="1"/>
</dbReference>
<dbReference type="EMBL" id="JACIIV010000011">
    <property type="protein sequence ID" value="MBB6227591.1"/>
    <property type="molecule type" value="Genomic_DNA"/>
</dbReference>
<accession>A0A841L7M9</accession>
<dbReference type="InterPro" id="IPR001969">
    <property type="entry name" value="Aspartic_peptidase_AS"/>
</dbReference>
<evidence type="ECO:0000256" key="1">
    <source>
        <dbReference type="ARBA" id="ARBA00022801"/>
    </source>
</evidence>
<keyword evidence="4" id="KW-1185">Reference proteome</keyword>
<dbReference type="AlphaFoldDB" id="A0A841L7M9"/>
<feature type="domain" description="Peptidase A2" evidence="2">
    <location>
        <begin position="51"/>
        <end position="64"/>
    </location>
</feature>
<comment type="caution">
    <text evidence="3">The sequence shown here is derived from an EMBL/GenBank/DDBJ whole genome shotgun (WGS) entry which is preliminary data.</text>
</comment>
<dbReference type="InterPro" id="IPR001995">
    <property type="entry name" value="Peptidase_A2_cat"/>
</dbReference>
<dbReference type="SUPFAM" id="SSF50630">
    <property type="entry name" value="Acid proteases"/>
    <property type="match status" value="1"/>
</dbReference>
<gene>
    <name evidence="3" type="ORF">FHS79_001760</name>
</gene>
<dbReference type="CDD" id="cd05483">
    <property type="entry name" value="retropepsin_like_bacteria"/>
    <property type="match status" value="1"/>
</dbReference>
<proteinExistence type="predicted"/>
<evidence type="ECO:0000313" key="3">
    <source>
        <dbReference type="EMBL" id="MBB6227591.1"/>
    </source>
</evidence>
<dbReference type="RefSeq" id="WP_184198440.1">
    <property type="nucleotide sequence ID" value="NZ_BMOX01000098.1"/>
</dbReference>
<dbReference type="PROSITE" id="PS00141">
    <property type="entry name" value="ASP_PROTEASE"/>
    <property type="match status" value="1"/>
</dbReference>
<organism evidence="3 4">
    <name type="scientific">Polymorphobacter multimanifer</name>
    <dbReference type="NCBI Taxonomy" id="1070431"/>
    <lineage>
        <taxon>Bacteria</taxon>
        <taxon>Pseudomonadati</taxon>
        <taxon>Pseudomonadota</taxon>
        <taxon>Alphaproteobacteria</taxon>
        <taxon>Sphingomonadales</taxon>
        <taxon>Sphingosinicellaceae</taxon>
        <taxon>Polymorphobacter</taxon>
    </lineage>
</organism>
<dbReference type="PROSITE" id="PS50175">
    <property type="entry name" value="ASP_PROT_RETROV"/>
    <property type="match status" value="1"/>
</dbReference>
<sequence>MLLPAIGRAQVPNIPPAMIDDTLEIEGDPLAAERTRSRLFVDVSINDTGPYRFLVDSGADRSVVGTALAARLGLPLAGVAMLQSMAGRSEVQTVEVDSLSLGRATSRAMRLPALPEAWIGADGLIGIDALGTQRILLDYERRRVTVQPSSSAPERSAAGEEEIVVTARRRKGQLILTQVRAGGLSLYAVVDSGS</sequence>
<dbReference type="Gene3D" id="2.40.70.10">
    <property type="entry name" value="Acid Proteases"/>
    <property type="match status" value="1"/>
</dbReference>
<evidence type="ECO:0000313" key="4">
    <source>
        <dbReference type="Proteomes" id="UP000538147"/>
    </source>
</evidence>
<keyword evidence="1" id="KW-0378">Hydrolase</keyword>
<reference evidence="3 4" key="1">
    <citation type="submission" date="2020-08" db="EMBL/GenBank/DDBJ databases">
        <title>Genomic Encyclopedia of Type Strains, Phase IV (KMG-IV): sequencing the most valuable type-strain genomes for metagenomic binning, comparative biology and taxonomic classification.</title>
        <authorList>
            <person name="Goeker M."/>
        </authorList>
    </citation>
    <scope>NUCLEOTIDE SEQUENCE [LARGE SCALE GENOMIC DNA]</scope>
    <source>
        <strain evidence="3 4">DSM 102189</strain>
    </source>
</reference>
<evidence type="ECO:0000259" key="2">
    <source>
        <dbReference type="PROSITE" id="PS50175"/>
    </source>
</evidence>
<dbReference type="GO" id="GO:0004190">
    <property type="term" value="F:aspartic-type endopeptidase activity"/>
    <property type="evidence" value="ECO:0007669"/>
    <property type="project" value="InterPro"/>
</dbReference>
<protein>
    <recommendedName>
        <fullName evidence="2">Peptidase A2 domain-containing protein</fullName>
    </recommendedName>
</protein>
<name>A0A841L7M9_9SPHN</name>
<dbReference type="GO" id="GO:0006508">
    <property type="term" value="P:proteolysis"/>
    <property type="evidence" value="ECO:0007669"/>
    <property type="project" value="InterPro"/>
</dbReference>
<dbReference type="Proteomes" id="UP000538147">
    <property type="component" value="Unassembled WGS sequence"/>
</dbReference>
<dbReference type="InterPro" id="IPR034122">
    <property type="entry name" value="Retropepsin-like_bacterial"/>
</dbReference>
<dbReference type="InterPro" id="IPR021109">
    <property type="entry name" value="Peptidase_aspartic_dom_sf"/>
</dbReference>